<dbReference type="AlphaFoldDB" id="A0A0D3KNG1"/>
<dbReference type="Proteomes" id="UP000013827">
    <property type="component" value="Unassembled WGS sequence"/>
</dbReference>
<dbReference type="RefSeq" id="XP_005789725.1">
    <property type="nucleotide sequence ID" value="XM_005789668.1"/>
</dbReference>
<dbReference type="EnsemblProtists" id="EOD37296">
    <property type="protein sequence ID" value="EOD37296"/>
    <property type="gene ID" value="EMIHUDRAFT_225757"/>
</dbReference>
<dbReference type="GeneID" id="17282566"/>
<evidence type="ECO:0000313" key="1">
    <source>
        <dbReference type="EnsemblProtists" id="EOD37296"/>
    </source>
</evidence>
<dbReference type="PaxDb" id="2903-EOD37296"/>
<reference evidence="1" key="2">
    <citation type="submission" date="2024-10" db="UniProtKB">
        <authorList>
            <consortium name="EnsemblProtists"/>
        </authorList>
    </citation>
    <scope>IDENTIFICATION</scope>
</reference>
<accession>A0A0D3KNG1</accession>
<evidence type="ECO:0000313" key="2">
    <source>
        <dbReference type="Proteomes" id="UP000013827"/>
    </source>
</evidence>
<organism evidence="1 2">
    <name type="scientific">Emiliania huxleyi (strain CCMP1516)</name>
    <dbReference type="NCBI Taxonomy" id="280463"/>
    <lineage>
        <taxon>Eukaryota</taxon>
        <taxon>Haptista</taxon>
        <taxon>Haptophyta</taxon>
        <taxon>Prymnesiophyceae</taxon>
        <taxon>Isochrysidales</taxon>
        <taxon>Noelaerhabdaceae</taxon>
        <taxon>Emiliania</taxon>
    </lineage>
</organism>
<sequence>MKAINPSTMKAIPAAVATEVPRQHTVSALHTRVASAAGRLRAPTVPAAAAAEAAGSTAGAGGRLGARVWGVGV</sequence>
<proteinExistence type="predicted"/>
<keyword evidence="2" id="KW-1185">Reference proteome</keyword>
<dbReference type="KEGG" id="ehx:EMIHUDRAFT_225757"/>
<protein>
    <submittedName>
        <fullName evidence="1">Uncharacterized protein</fullName>
    </submittedName>
</protein>
<name>A0A0D3KNG1_EMIH1</name>
<reference evidence="2" key="1">
    <citation type="journal article" date="2013" name="Nature">
        <title>Pan genome of the phytoplankton Emiliania underpins its global distribution.</title>
        <authorList>
            <person name="Read B.A."/>
            <person name="Kegel J."/>
            <person name="Klute M.J."/>
            <person name="Kuo A."/>
            <person name="Lefebvre S.C."/>
            <person name="Maumus F."/>
            <person name="Mayer C."/>
            <person name="Miller J."/>
            <person name="Monier A."/>
            <person name="Salamov A."/>
            <person name="Young J."/>
            <person name="Aguilar M."/>
            <person name="Claverie J.M."/>
            <person name="Frickenhaus S."/>
            <person name="Gonzalez K."/>
            <person name="Herman E.K."/>
            <person name="Lin Y.C."/>
            <person name="Napier J."/>
            <person name="Ogata H."/>
            <person name="Sarno A.F."/>
            <person name="Shmutz J."/>
            <person name="Schroeder D."/>
            <person name="de Vargas C."/>
            <person name="Verret F."/>
            <person name="von Dassow P."/>
            <person name="Valentin K."/>
            <person name="Van de Peer Y."/>
            <person name="Wheeler G."/>
            <person name="Dacks J.B."/>
            <person name="Delwiche C.F."/>
            <person name="Dyhrman S.T."/>
            <person name="Glockner G."/>
            <person name="John U."/>
            <person name="Richards T."/>
            <person name="Worden A.Z."/>
            <person name="Zhang X."/>
            <person name="Grigoriev I.V."/>
            <person name="Allen A.E."/>
            <person name="Bidle K."/>
            <person name="Borodovsky M."/>
            <person name="Bowler C."/>
            <person name="Brownlee C."/>
            <person name="Cock J.M."/>
            <person name="Elias M."/>
            <person name="Gladyshev V.N."/>
            <person name="Groth M."/>
            <person name="Guda C."/>
            <person name="Hadaegh A."/>
            <person name="Iglesias-Rodriguez M.D."/>
            <person name="Jenkins J."/>
            <person name="Jones B.M."/>
            <person name="Lawson T."/>
            <person name="Leese F."/>
            <person name="Lindquist E."/>
            <person name="Lobanov A."/>
            <person name="Lomsadze A."/>
            <person name="Malik S.B."/>
            <person name="Marsh M.E."/>
            <person name="Mackinder L."/>
            <person name="Mock T."/>
            <person name="Mueller-Roeber B."/>
            <person name="Pagarete A."/>
            <person name="Parker M."/>
            <person name="Probert I."/>
            <person name="Quesneville H."/>
            <person name="Raines C."/>
            <person name="Rensing S.A."/>
            <person name="Riano-Pachon D.M."/>
            <person name="Richier S."/>
            <person name="Rokitta S."/>
            <person name="Shiraiwa Y."/>
            <person name="Soanes D.M."/>
            <person name="van der Giezen M."/>
            <person name="Wahlund T.M."/>
            <person name="Williams B."/>
            <person name="Wilson W."/>
            <person name="Wolfe G."/>
            <person name="Wurch L.L."/>
        </authorList>
    </citation>
    <scope>NUCLEOTIDE SEQUENCE</scope>
</reference>
<dbReference type="HOGENOM" id="CLU_2710044_0_0_1"/>